<dbReference type="InterPro" id="IPR006225">
    <property type="entry name" value="PsdUridine_synth_RluC/D"/>
</dbReference>
<dbReference type="InterPro" id="IPR020103">
    <property type="entry name" value="PsdUridine_synth_cat_dom_sf"/>
</dbReference>
<gene>
    <name evidence="8" type="ORF">C7381_10487</name>
</gene>
<dbReference type="InterPro" id="IPR006145">
    <property type="entry name" value="PsdUridine_synth_RsuA/RluA"/>
</dbReference>
<dbReference type="PROSITE" id="PS50889">
    <property type="entry name" value="S4"/>
    <property type="match status" value="1"/>
</dbReference>
<keyword evidence="9" id="KW-1185">Reference proteome</keyword>
<feature type="active site" evidence="4">
    <location>
        <position position="134"/>
    </location>
</feature>
<dbReference type="RefSeq" id="WP_116480014.1">
    <property type="nucleotide sequence ID" value="NZ_QEKV01000004.1"/>
</dbReference>
<accession>A0A2U1E3T0</accession>
<comment type="caution">
    <text evidence="8">The sequence shown here is derived from an EMBL/GenBank/DDBJ whole genome shotgun (WGS) entry which is preliminary data.</text>
</comment>
<evidence type="ECO:0000256" key="3">
    <source>
        <dbReference type="ARBA" id="ARBA00023235"/>
    </source>
</evidence>
<protein>
    <recommendedName>
        <fullName evidence="6">Pseudouridine synthase</fullName>
        <ecNumber evidence="6">5.4.99.-</ecNumber>
    </recommendedName>
</protein>
<proteinExistence type="inferred from homology"/>
<dbReference type="PANTHER" id="PTHR21600:SF44">
    <property type="entry name" value="RIBOSOMAL LARGE SUBUNIT PSEUDOURIDINE SYNTHASE D"/>
    <property type="match status" value="1"/>
</dbReference>
<dbReference type="CDD" id="cd02869">
    <property type="entry name" value="PseudoU_synth_RluA_like"/>
    <property type="match status" value="1"/>
</dbReference>
<dbReference type="Gene3D" id="3.30.2350.10">
    <property type="entry name" value="Pseudouridine synthase"/>
    <property type="match status" value="1"/>
</dbReference>
<dbReference type="InterPro" id="IPR036986">
    <property type="entry name" value="S4_RNA-bd_sf"/>
</dbReference>
<dbReference type="Proteomes" id="UP000245793">
    <property type="component" value="Unassembled WGS sequence"/>
</dbReference>
<evidence type="ECO:0000313" key="8">
    <source>
        <dbReference type="EMBL" id="PVY94581.1"/>
    </source>
</evidence>
<comment type="catalytic activity">
    <reaction evidence="1 6">
        <text>a uridine in RNA = a pseudouridine in RNA</text>
        <dbReference type="Rhea" id="RHEA:48348"/>
        <dbReference type="Rhea" id="RHEA-COMP:12068"/>
        <dbReference type="Rhea" id="RHEA-COMP:12069"/>
        <dbReference type="ChEBI" id="CHEBI:65314"/>
        <dbReference type="ChEBI" id="CHEBI:65315"/>
    </reaction>
</comment>
<evidence type="ECO:0000256" key="4">
    <source>
        <dbReference type="PIRSR" id="PIRSR606225-1"/>
    </source>
</evidence>
<evidence type="ECO:0000256" key="1">
    <source>
        <dbReference type="ARBA" id="ARBA00000073"/>
    </source>
</evidence>
<sequence>MREVSFTYLQNDENRVDKYFDLFGFDSRSEFQSIIKDGNFFVNGKKEKQNYKFRENDIVKIIFPEEIKQSTEGIDVPILFENENIIVLNKPPFIAVHGAKSYSGPTLVDWLLDRGYKLSDGEDDTRPGVVHRLDADTSGIIIFAKKNESHSILKKDFQEKNVSKHYFAISNGVSKSDEFTIDKPIARSKNPVKMGIVKGGRRAVSIVKKLDGNDFFTLFDVKIITGRTHQIRVHLASENLPILGDKVYGMKRERINVSRQMLHAHSIEFFEPLTREKIKIEAPIFDDMKEALKKADLSIDKTTYI</sequence>
<comment type="similarity">
    <text evidence="2 6">Belongs to the pseudouridine synthase RluA family.</text>
</comment>
<dbReference type="Gene3D" id="3.10.290.10">
    <property type="entry name" value="RNA-binding S4 domain"/>
    <property type="match status" value="1"/>
</dbReference>
<evidence type="ECO:0000259" key="7">
    <source>
        <dbReference type="SMART" id="SM00363"/>
    </source>
</evidence>
<keyword evidence="5" id="KW-0694">RNA-binding</keyword>
<dbReference type="PROSITE" id="PS01129">
    <property type="entry name" value="PSI_RLU"/>
    <property type="match status" value="1"/>
</dbReference>
<dbReference type="Pfam" id="PF01479">
    <property type="entry name" value="S4"/>
    <property type="match status" value="1"/>
</dbReference>
<dbReference type="InterPro" id="IPR002942">
    <property type="entry name" value="S4_RNA-bd"/>
</dbReference>
<evidence type="ECO:0000313" key="9">
    <source>
        <dbReference type="Proteomes" id="UP000245793"/>
    </source>
</evidence>
<reference evidence="8 9" key="1">
    <citation type="submission" date="2018-04" db="EMBL/GenBank/DDBJ databases">
        <title>Genomic Encyclopedia of Type Strains, Phase IV (KMG-IV): sequencing the most valuable type-strain genomes for metagenomic binning, comparative biology and taxonomic classification.</title>
        <authorList>
            <person name="Goeker M."/>
        </authorList>
    </citation>
    <scope>NUCLEOTIDE SEQUENCE [LARGE SCALE GENOMIC DNA]</scope>
    <source>
        <strain evidence="8 9">DSM 20705</strain>
    </source>
</reference>
<dbReference type="Pfam" id="PF00849">
    <property type="entry name" value="PseudoU_synth_2"/>
    <property type="match status" value="1"/>
</dbReference>
<evidence type="ECO:0000256" key="2">
    <source>
        <dbReference type="ARBA" id="ARBA00010876"/>
    </source>
</evidence>
<evidence type="ECO:0000256" key="5">
    <source>
        <dbReference type="PROSITE-ProRule" id="PRU00182"/>
    </source>
</evidence>
<dbReference type="GO" id="GO:0120159">
    <property type="term" value="F:rRNA pseudouridine synthase activity"/>
    <property type="evidence" value="ECO:0007669"/>
    <property type="project" value="UniProtKB-ARBA"/>
</dbReference>
<dbReference type="GO" id="GO:0003723">
    <property type="term" value="F:RNA binding"/>
    <property type="evidence" value="ECO:0007669"/>
    <property type="project" value="UniProtKB-KW"/>
</dbReference>
<comment type="function">
    <text evidence="6">Responsible for synthesis of pseudouridine from uracil.</text>
</comment>
<dbReference type="InterPro" id="IPR050188">
    <property type="entry name" value="RluA_PseudoU_synthase"/>
</dbReference>
<dbReference type="InterPro" id="IPR006224">
    <property type="entry name" value="PsdUridine_synth_RluA-like_CS"/>
</dbReference>
<feature type="domain" description="RNA-binding S4" evidence="7">
    <location>
        <begin position="14"/>
        <end position="72"/>
    </location>
</feature>
<keyword evidence="3 6" id="KW-0413">Isomerase</keyword>
<dbReference type="AlphaFoldDB" id="A0A2U1E3T0"/>
<dbReference type="CDD" id="cd00165">
    <property type="entry name" value="S4"/>
    <property type="match status" value="1"/>
</dbReference>
<dbReference type="NCBIfam" id="TIGR00005">
    <property type="entry name" value="rluA_subfam"/>
    <property type="match status" value="1"/>
</dbReference>
<dbReference type="SUPFAM" id="SSF55120">
    <property type="entry name" value="Pseudouridine synthase"/>
    <property type="match status" value="1"/>
</dbReference>
<dbReference type="EMBL" id="QEKV01000004">
    <property type="protein sequence ID" value="PVY94581.1"/>
    <property type="molecule type" value="Genomic_DNA"/>
</dbReference>
<dbReference type="PANTHER" id="PTHR21600">
    <property type="entry name" value="MITOCHONDRIAL RNA PSEUDOURIDINE SYNTHASE"/>
    <property type="match status" value="1"/>
</dbReference>
<name>A0A2U1E3T0_9FIRM</name>
<dbReference type="EC" id="5.4.99.-" evidence="6"/>
<dbReference type="SMART" id="SM00363">
    <property type="entry name" value="S4"/>
    <property type="match status" value="1"/>
</dbReference>
<dbReference type="SUPFAM" id="SSF55174">
    <property type="entry name" value="Alpha-L RNA-binding motif"/>
    <property type="match status" value="1"/>
</dbReference>
<dbReference type="GO" id="GO:0000455">
    <property type="term" value="P:enzyme-directed rRNA pseudouridine synthesis"/>
    <property type="evidence" value="ECO:0007669"/>
    <property type="project" value="UniProtKB-ARBA"/>
</dbReference>
<organism evidence="8 9">
    <name type="scientific">Ezakiella coagulans</name>
    <dbReference type="NCBI Taxonomy" id="46507"/>
    <lineage>
        <taxon>Bacteria</taxon>
        <taxon>Bacillati</taxon>
        <taxon>Bacillota</taxon>
        <taxon>Tissierellia</taxon>
        <taxon>Ezakiella</taxon>
    </lineage>
</organism>
<evidence type="ECO:0000256" key="6">
    <source>
        <dbReference type="RuleBase" id="RU362028"/>
    </source>
</evidence>